<dbReference type="RefSeq" id="WP_190575404.1">
    <property type="nucleotide sequence ID" value="NZ_CAWPQU010000001.1"/>
</dbReference>
<keyword evidence="4" id="KW-1185">Reference proteome</keyword>
<dbReference type="Pfam" id="PF01590">
    <property type="entry name" value="GAF"/>
    <property type="match status" value="1"/>
</dbReference>
<evidence type="ECO:0000313" key="4">
    <source>
        <dbReference type="Proteomes" id="UP000618445"/>
    </source>
</evidence>
<evidence type="ECO:0000256" key="1">
    <source>
        <dbReference type="SAM" id="Coils"/>
    </source>
</evidence>
<organism evidence="3 4">
    <name type="scientific">Phormidium tenue FACHB-1050</name>
    <dbReference type="NCBI Taxonomy" id="2692857"/>
    <lineage>
        <taxon>Bacteria</taxon>
        <taxon>Bacillati</taxon>
        <taxon>Cyanobacteriota</taxon>
        <taxon>Cyanophyceae</taxon>
        <taxon>Oscillatoriophycideae</taxon>
        <taxon>Oscillatoriales</taxon>
        <taxon>Oscillatoriaceae</taxon>
        <taxon>Phormidium</taxon>
    </lineage>
</organism>
<keyword evidence="1" id="KW-0175">Coiled coil</keyword>
<reference evidence="3 4" key="1">
    <citation type="journal article" date="2020" name="ISME J.">
        <title>Comparative genomics reveals insights into cyanobacterial evolution and habitat adaptation.</title>
        <authorList>
            <person name="Chen M.Y."/>
            <person name="Teng W.K."/>
            <person name="Zhao L."/>
            <person name="Hu C.X."/>
            <person name="Zhou Y.K."/>
            <person name="Han B.P."/>
            <person name="Song L.R."/>
            <person name="Shu W.S."/>
        </authorList>
    </citation>
    <scope>NUCLEOTIDE SEQUENCE [LARGE SCALE GENOMIC DNA]</scope>
    <source>
        <strain evidence="3 4">FACHB-1050</strain>
    </source>
</reference>
<dbReference type="InterPro" id="IPR003018">
    <property type="entry name" value="GAF"/>
</dbReference>
<dbReference type="PROSITE" id="PS50046">
    <property type="entry name" value="PHYTOCHROME_2"/>
    <property type="match status" value="1"/>
</dbReference>
<feature type="domain" description="Phytochrome chromophore attachment site" evidence="2">
    <location>
        <begin position="28"/>
        <end position="169"/>
    </location>
</feature>
<dbReference type="InterPro" id="IPR029016">
    <property type="entry name" value="GAF-like_dom_sf"/>
</dbReference>
<feature type="coiled-coil region" evidence="1">
    <location>
        <begin position="332"/>
        <end position="366"/>
    </location>
</feature>
<accession>A0ABR8C7G4</accession>
<dbReference type="Gene3D" id="3.30.450.40">
    <property type="match status" value="1"/>
</dbReference>
<dbReference type="EMBL" id="JACJQY010000001">
    <property type="protein sequence ID" value="MBD2315374.1"/>
    <property type="molecule type" value="Genomic_DNA"/>
</dbReference>
<comment type="caution">
    <text evidence="3">The sequence shown here is derived from an EMBL/GenBank/DDBJ whole genome shotgun (WGS) entry which is preliminary data.</text>
</comment>
<protein>
    <submittedName>
        <fullName evidence="3">GAF domain-containing protein</fullName>
    </submittedName>
</protein>
<dbReference type="Proteomes" id="UP000618445">
    <property type="component" value="Unassembled WGS sequence"/>
</dbReference>
<gene>
    <name evidence="3" type="ORF">H6G05_00745</name>
</gene>
<dbReference type="InterPro" id="IPR016132">
    <property type="entry name" value="Phyto_chromo_attachment"/>
</dbReference>
<evidence type="ECO:0000259" key="2">
    <source>
        <dbReference type="PROSITE" id="PS50046"/>
    </source>
</evidence>
<proteinExistence type="predicted"/>
<dbReference type="SMART" id="SM00065">
    <property type="entry name" value="GAF"/>
    <property type="match status" value="1"/>
</dbReference>
<sequence>MNGVPAFLDPTEKLKCELIATAMFSSNSPEELLKIFLTSLGDRLDVSRVAIYQFTNQYEGIVLVEAIAPNIQSIKNQIYPISYFGVDSLKNYPYAHPVKLSNVAQTPEIYSVHQSWQGTQVKAMMSAPILFNLLGGCDQIWGLAFVQQCDRPRQWESQEAYFLFELSQVLGQCLQSWELSLRSPTFSKSSLTIDPLCNEFYEPEEFMVTRVELSEESKVSEVQLDTIIDGLAVSNDFTLSDDEENEILDRSRIRNSDNSINQAINIAMQRLEQKNLYNSSPYPRVFATLDTPQNIYGVDLESTTLEDVLESCAQDPIQSQPQTKVDYLQQRVGELIESMQQKLDEIADLQQQVQELTASQREFRQILLDLQSENLTQNIKEAVIEMYRSLTTDK</sequence>
<name>A0ABR8C7G4_9CYAN</name>
<evidence type="ECO:0000313" key="3">
    <source>
        <dbReference type="EMBL" id="MBD2315374.1"/>
    </source>
</evidence>
<dbReference type="SUPFAM" id="SSF55781">
    <property type="entry name" value="GAF domain-like"/>
    <property type="match status" value="1"/>
</dbReference>